<dbReference type="Proteomes" id="UP000292118">
    <property type="component" value="Chromosome"/>
</dbReference>
<dbReference type="InterPro" id="IPR043763">
    <property type="entry name" value="DUF5709"/>
</dbReference>
<evidence type="ECO:0000256" key="1">
    <source>
        <dbReference type="SAM" id="MobiDB-lite"/>
    </source>
</evidence>
<feature type="compositionally biased region" description="Basic and acidic residues" evidence="1">
    <location>
        <begin position="60"/>
        <end position="72"/>
    </location>
</feature>
<accession>A0A4P6F3J7</accession>
<protein>
    <recommendedName>
        <fullName evidence="2">DUF5709 domain-containing protein</fullName>
    </recommendedName>
</protein>
<gene>
    <name evidence="3" type="ORF">ET471_08725</name>
</gene>
<dbReference type="KEGG" id="xya:ET471_08725"/>
<evidence type="ECO:0000313" key="3">
    <source>
        <dbReference type="EMBL" id="QAY70114.1"/>
    </source>
</evidence>
<dbReference type="RefSeq" id="WP_129187621.1">
    <property type="nucleotide sequence ID" value="NZ_CP035493.1"/>
</dbReference>
<organism evidence="3 4">
    <name type="scientific">Xylanimonas protaetiae</name>
    <dbReference type="NCBI Taxonomy" id="2509457"/>
    <lineage>
        <taxon>Bacteria</taxon>
        <taxon>Bacillati</taxon>
        <taxon>Actinomycetota</taxon>
        <taxon>Actinomycetes</taxon>
        <taxon>Micrococcales</taxon>
        <taxon>Promicromonosporaceae</taxon>
        <taxon>Xylanimonas</taxon>
    </lineage>
</organism>
<proteinExistence type="predicted"/>
<feature type="region of interest" description="Disordered" evidence="1">
    <location>
        <begin position="1"/>
        <end position="121"/>
    </location>
</feature>
<dbReference type="AlphaFoldDB" id="A0A4P6F3J7"/>
<evidence type="ECO:0000259" key="2">
    <source>
        <dbReference type="Pfam" id="PF18970"/>
    </source>
</evidence>
<dbReference type="EMBL" id="CP035493">
    <property type="protein sequence ID" value="QAY70114.1"/>
    <property type="molecule type" value="Genomic_DNA"/>
</dbReference>
<evidence type="ECO:0000313" key="4">
    <source>
        <dbReference type="Proteomes" id="UP000292118"/>
    </source>
</evidence>
<dbReference type="OrthoDB" id="3212066at2"/>
<feature type="domain" description="DUF5709" evidence="2">
    <location>
        <begin position="87"/>
        <end position="137"/>
    </location>
</feature>
<reference evidence="3 4" key="1">
    <citation type="submission" date="2019-01" db="EMBL/GenBank/DDBJ databases">
        <title>Genome sequencing of strain FW10M-9.</title>
        <authorList>
            <person name="Heo J."/>
            <person name="Kim S.-J."/>
            <person name="Kim J.-S."/>
            <person name="Hong S.-B."/>
            <person name="Kwon S.-W."/>
        </authorList>
    </citation>
    <scope>NUCLEOTIDE SEQUENCE [LARGE SCALE GENOMIC DNA]</scope>
    <source>
        <strain evidence="3 4">FW10M-9</strain>
    </source>
</reference>
<keyword evidence="4" id="KW-1185">Reference proteome</keyword>
<dbReference type="Pfam" id="PF18970">
    <property type="entry name" value="DUF5709"/>
    <property type="match status" value="1"/>
</dbReference>
<sequence length="138" mass="14978">MSEQTPGTAPDPETGAEGDSDQLSADDTLFDRGSYDPLDEGYSPPERSRANHWGETAWEQSHDEPLDARLAAEEPDWWETERQRPQDTSRAGRLVADDDADPDGDGAARSNDLYGQDAGVDGAAATAEEAAMHWTTDI</sequence>
<name>A0A4P6F3J7_9MICO</name>